<dbReference type="PANTHER" id="PTHR37318">
    <property type="entry name" value="BSL7504 PROTEIN"/>
    <property type="match status" value="1"/>
</dbReference>
<reference evidence="2 3" key="1">
    <citation type="journal article" date="2019" name="ACS Chem. Biol.">
        <title>Identification and Mobilization of a Cryptic Antibiotic Biosynthesis Gene Locus from a Human-Pathogenic Nocardia Isolate.</title>
        <authorList>
            <person name="Herisse M."/>
            <person name="Ishida K."/>
            <person name="Porter J.L."/>
            <person name="Howden B."/>
            <person name="Hertweck C."/>
            <person name="Stinear T.P."/>
            <person name="Pidot S.J."/>
        </authorList>
    </citation>
    <scope>NUCLEOTIDE SEQUENCE [LARGE SCALE GENOMIC DNA]</scope>
    <source>
        <strain evidence="2 3">AUSMDU00012717</strain>
    </source>
</reference>
<dbReference type="EMBL" id="CP046172">
    <property type="protein sequence ID" value="QIS12248.1"/>
    <property type="molecule type" value="Genomic_DNA"/>
</dbReference>
<accession>A0A6G9YGC3</accession>
<feature type="domain" description="Winged helix DNA-binding" evidence="1">
    <location>
        <begin position="86"/>
        <end position="163"/>
    </location>
</feature>
<dbReference type="Gene3D" id="1.10.10.10">
    <property type="entry name" value="Winged helix-like DNA-binding domain superfamily/Winged helix DNA-binding domain"/>
    <property type="match status" value="1"/>
</dbReference>
<evidence type="ECO:0000259" key="1">
    <source>
        <dbReference type="Pfam" id="PF13601"/>
    </source>
</evidence>
<gene>
    <name evidence="2" type="ORF">F5544_21930</name>
</gene>
<evidence type="ECO:0000313" key="2">
    <source>
        <dbReference type="EMBL" id="QIS12248.1"/>
    </source>
</evidence>
<keyword evidence="3" id="KW-1185">Reference proteome</keyword>
<dbReference type="SUPFAM" id="SSF46785">
    <property type="entry name" value="Winged helix' DNA-binding domain"/>
    <property type="match status" value="1"/>
</dbReference>
<dbReference type="Pfam" id="PF13601">
    <property type="entry name" value="HTH_34"/>
    <property type="match status" value="1"/>
</dbReference>
<evidence type="ECO:0000313" key="3">
    <source>
        <dbReference type="Proteomes" id="UP000503540"/>
    </source>
</evidence>
<dbReference type="Proteomes" id="UP000503540">
    <property type="component" value="Chromosome"/>
</dbReference>
<dbReference type="AlphaFoldDB" id="A0A6G9YGC3"/>
<protein>
    <recommendedName>
        <fullName evidence="1">Winged helix DNA-binding domain-containing protein</fullName>
    </recommendedName>
</protein>
<dbReference type="InterPro" id="IPR027395">
    <property type="entry name" value="WH_DNA-bd_dom"/>
</dbReference>
<name>A0A6G9YGC3_9NOCA</name>
<dbReference type="InterPro" id="IPR036388">
    <property type="entry name" value="WH-like_DNA-bd_sf"/>
</dbReference>
<proteinExistence type="predicted"/>
<dbReference type="KEGG" id="nah:F5544_21930"/>
<dbReference type="PANTHER" id="PTHR37318:SF1">
    <property type="entry name" value="BSL7504 PROTEIN"/>
    <property type="match status" value="1"/>
</dbReference>
<organism evidence="2 3">
    <name type="scientific">Nocardia arthritidis</name>
    <dbReference type="NCBI Taxonomy" id="228602"/>
    <lineage>
        <taxon>Bacteria</taxon>
        <taxon>Bacillati</taxon>
        <taxon>Actinomycetota</taxon>
        <taxon>Actinomycetes</taxon>
        <taxon>Mycobacteriales</taxon>
        <taxon>Nocardiaceae</taxon>
        <taxon>Nocardia</taxon>
    </lineage>
</organism>
<sequence length="174" mass="18494">MAAPNPAGARHHATSAAVVEVLSGVDTVDCADAAPWSREFAVGPVATNPQQRHHGRMDLVRPGPAAAHTMEGPMEELNELFASLPRLKLVAFLDGCVEAEFLVITDICGLNKSTLSKAMTLLESAGYIAVTKGYDGRKPKTWLALTYKGRAAYHAHLAALTELTRKAGETTASD</sequence>
<dbReference type="InterPro" id="IPR036390">
    <property type="entry name" value="WH_DNA-bd_sf"/>
</dbReference>